<comment type="caution">
    <text evidence="1">The sequence shown here is derived from an EMBL/GenBank/DDBJ whole genome shotgun (WGS) entry which is preliminary data.</text>
</comment>
<evidence type="ECO:0000313" key="2">
    <source>
        <dbReference type="Proteomes" id="UP000244168"/>
    </source>
</evidence>
<organism evidence="1 2">
    <name type="scientific">Mucilaginibacter yixingensis</name>
    <dbReference type="NCBI Taxonomy" id="1295612"/>
    <lineage>
        <taxon>Bacteria</taxon>
        <taxon>Pseudomonadati</taxon>
        <taxon>Bacteroidota</taxon>
        <taxon>Sphingobacteriia</taxon>
        <taxon>Sphingobacteriales</taxon>
        <taxon>Sphingobacteriaceae</taxon>
        <taxon>Mucilaginibacter</taxon>
    </lineage>
</organism>
<dbReference type="AlphaFoldDB" id="A0A2T5JAR5"/>
<sequence>MRNTLPLICVMLLFYFVSCKKEKASSSDSVTNQQAAFMVSTALASNANGLISIKNDIYNYTKNLATNSAGCGVPDISAAARQEPANAAIDYNYAMGYQYILNCTGATKDSLSTNVNYNGSFEATGLTAMNSGTYTITLTGLADPTNYFLNGTYQNSGTYTTTDGSNLAGNYNTSITLNNYTILKSNGNTTGGTADITVSGDVKNKSAFSYSGTLTFKSGGIALLVLGTQKYNVNLTTAEVTPTS</sequence>
<dbReference type="EMBL" id="QAOQ01000003">
    <property type="protein sequence ID" value="PTQ97948.1"/>
    <property type="molecule type" value="Genomic_DNA"/>
</dbReference>
<dbReference type="Proteomes" id="UP000244168">
    <property type="component" value="Unassembled WGS sequence"/>
</dbReference>
<evidence type="ECO:0000313" key="1">
    <source>
        <dbReference type="EMBL" id="PTQ97948.1"/>
    </source>
</evidence>
<reference evidence="1 2" key="1">
    <citation type="submission" date="2018-04" db="EMBL/GenBank/DDBJ databases">
        <title>Genomic Encyclopedia of Archaeal and Bacterial Type Strains, Phase II (KMG-II): from individual species to whole genera.</title>
        <authorList>
            <person name="Goeker M."/>
        </authorList>
    </citation>
    <scope>NUCLEOTIDE SEQUENCE [LARGE SCALE GENOMIC DNA]</scope>
    <source>
        <strain evidence="1 2">DSM 26809</strain>
    </source>
</reference>
<gene>
    <name evidence="1" type="ORF">C8P68_103107</name>
</gene>
<name>A0A2T5JAR5_9SPHI</name>
<accession>A0A2T5JAR5</accession>
<proteinExistence type="predicted"/>
<keyword evidence="2" id="KW-1185">Reference proteome</keyword>
<protein>
    <submittedName>
        <fullName evidence="1">Uncharacterized protein</fullName>
    </submittedName>
</protein>